<dbReference type="EMBL" id="QNGE01002280">
    <property type="protein sequence ID" value="KAA3675854.1"/>
    <property type="molecule type" value="Genomic_DNA"/>
</dbReference>
<keyword evidence="2" id="KW-1185">Reference proteome</keyword>
<gene>
    <name evidence="1" type="ORF">DEA37_0002089</name>
</gene>
<reference evidence="1 2" key="1">
    <citation type="journal article" date="2019" name="Gigascience">
        <title>Whole-genome sequence of the oriental lung fluke Paragonimus westermani.</title>
        <authorList>
            <person name="Oey H."/>
            <person name="Zakrzewski M."/>
            <person name="Narain K."/>
            <person name="Devi K.R."/>
            <person name="Agatsuma T."/>
            <person name="Nawaratna S."/>
            <person name="Gobert G.N."/>
            <person name="Jones M.K."/>
            <person name="Ragan M.A."/>
            <person name="McManus D.P."/>
            <person name="Krause L."/>
        </authorList>
    </citation>
    <scope>NUCLEOTIDE SEQUENCE [LARGE SCALE GENOMIC DNA]</scope>
    <source>
        <strain evidence="1 2">IND2009</strain>
    </source>
</reference>
<protein>
    <submittedName>
        <fullName evidence="1">Uncharacterized protein</fullName>
    </submittedName>
</protein>
<organism evidence="1 2">
    <name type="scientific">Paragonimus westermani</name>
    <dbReference type="NCBI Taxonomy" id="34504"/>
    <lineage>
        <taxon>Eukaryota</taxon>
        <taxon>Metazoa</taxon>
        <taxon>Spiralia</taxon>
        <taxon>Lophotrochozoa</taxon>
        <taxon>Platyhelminthes</taxon>
        <taxon>Trematoda</taxon>
        <taxon>Digenea</taxon>
        <taxon>Plagiorchiida</taxon>
        <taxon>Troglotremata</taxon>
        <taxon>Troglotrematidae</taxon>
        <taxon>Paragonimus</taxon>
    </lineage>
</organism>
<sequence>MFADVSQNSDLNTSIPESRCFEVVYSKASNTKHKTWKDDGFLIISGRHVKLLNEERKTIASTLSYSINYLNSVSEGSLLKVAGYYAEILKILSTTICKRNADSSVNYIGKLHFPKRRFFFGRSY</sequence>
<name>A0A5J4NK47_9TREM</name>
<evidence type="ECO:0000313" key="2">
    <source>
        <dbReference type="Proteomes" id="UP000324629"/>
    </source>
</evidence>
<accession>A0A5J4NK47</accession>
<evidence type="ECO:0000313" key="1">
    <source>
        <dbReference type="EMBL" id="KAA3675854.1"/>
    </source>
</evidence>
<comment type="caution">
    <text evidence="1">The sequence shown here is derived from an EMBL/GenBank/DDBJ whole genome shotgun (WGS) entry which is preliminary data.</text>
</comment>
<dbReference type="Proteomes" id="UP000324629">
    <property type="component" value="Unassembled WGS sequence"/>
</dbReference>
<dbReference type="AlphaFoldDB" id="A0A5J4NK47"/>
<proteinExistence type="predicted"/>